<keyword evidence="4" id="KW-1185">Reference proteome</keyword>
<dbReference type="OrthoDB" id="8537001at2"/>
<dbReference type="InterPro" id="IPR023201">
    <property type="entry name" value="SecY_dom_sf"/>
</dbReference>
<keyword evidence="1" id="KW-1133">Transmembrane helix</keyword>
<evidence type="ECO:0000256" key="1">
    <source>
        <dbReference type="SAM" id="Phobius"/>
    </source>
</evidence>
<dbReference type="STRING" id="1763535.LPB072_02915"/>
<organism evidence="2 5">
    <name type="scientific">Hydrogenophaga crassostreae</name>
    <dbReference type="NCBI Taxonomy" id="1763535"/>
    <lineage>
        <taxon>Bacteria</taxon>
        <taxon>Pseudomonadati</taxon>
        <taxon>Pseudomonadota</taxon>
        <taxon>Betaproteobacteria</taxon>
        <taxon>Burkholderiales</taxon>
        <taxon>Comamonadaceae</taxon>
        <taxon>Hydrogenophaga</taxon>
    </lineage>
</organism>
<feature type="transmembrane region" description="Helical" evidence="1">
    <location>
        <begin position="28"/>
        <end position="46"/>
    </location>
</feature>
<evidence type="ECO:0000313" key="5">
    <source>
        <dbReference type="Proteomes" id="UP000185680"/>
    </source>
</evidence>
<dbReference type="AlphaFoldDB" id="A0A162Z641"/>
<accession>A0A162Z641</accession>
<evidence type="ECO:0000313" key="2">
    <source>
        <dbReference type="EMBL" id="AOW11966.1"/>
    </source>
</evidence>
<evidence type="ECO:0000313" key="4">
    <source>
        <dbReference type="Proteomes" id="UP000185657"/>
    </source>
</evidence>
<reference evidence="3 4" key="1">
    <citation type="submission" date="2016-02" db="EMBL/GenBank/DDBJ databases">
        <title>Draft genome sequence of Hydrogenophaga sp. LPB0072.</title>
        <authorList>
            <person name="Shin S.-K."/>
            <person name="Yi H."/>
        </authorList>
    </citation>
    <scope>NUCLEOTIDE SEQUENCE [LARGE SCALE GENOMIC DNA]</scope>
    <source>
        <strain evidence="3 4">LPB0072</strain>
    </source>
</reference>
<sequence>MSMFNILPGFQKSPAGLERQILKRLPRITWVGTALFGALALVARALPWSGGEADIFIRIHTIDIYLIGLAILHWTVVLTVGIGAFIVMVMKGPAYVADAYPLMESDRPLPPDAPRVDRHRP</sequence>
<name>A0A162Z641_9BURK</name>
<protein>
    <recommendedName>
        <fullName evidence="6">Cytochrome b561 bacterial/Ni-hydrogenase domain-containing protein</fullName>
    </recommendedName>
</protein>
<keyword evidence="1" id="KW-0472">Membrane</keyword>
<dbReference type="Proteomes" id="UP000185680">
    <property type="component" value="Chromosome"/>
</dbReference>
<feature type="transmembrane region" description="Helical" evidence="1">
    <location>
        <begin position="66"/>
        <end position="90"/>
    </location>
</feature>
<dbReference type="EMBL" id="LVWD01000002">
    <property type="protein sequence ID" value="OAD43911.1"/>
    <property type="molecule type" value="Genomic_DNA"/>
</dbReference>
<proteinExistence type="predicted"/>
<dbReference type="RefSeq" id="WP_066085230.1">
    <property type="nucleotide sequence ID" value="NZ_CP017476.1"/>
</dbReference>
<dbReference type="Proteomes" id="UP000185657">
    <property type="component" value="Unassembled WGS sequence"/>
</dbReference>
<gene>
    <name evidence="2" type="ORF">LPB072_02915</name>
    <name evidence="3" type="ORF">LPB72_02615</name>
</gene>
<keyword evidence="1" id="KW-0812">Transmembrane</keyword>
<evidence type="ECO:0008006" key="6">
    <source>
        <dbReference type="Google" id="ProtNLM"/>
    </source>
</evidence>
<dbReference type="KEGG" id="hyl:LPB072_02915"/>
<dbReference type="SUPFAM" id="SSF103491">
    <property type="entry name" value="Preprotein translocase SecY subunit"/>
    <property type="match status" value="1"/>
</dbReference>
<dbReference type="EMBL" id="CP017476">
    <property type="protein sequence ID" value="AOW11966.1"/>
    <property type="molecule type" value="Genomic_DNA"/>
</dbReference>
<reference evidence="2 5" key="2">
    <citation type="submission" date="2016-10" db="EMBL/GenBank/DDBJ databases">
        <title>Hydorgenophaga sp. LPB0072 isolated from gastropod.</title>
        <authorList>
            <person name="Kim E."/>
            <person name="Yi H."/>
        </authorList>
    </citation>
    <scope>NUCLEOTIDE SEQUENCE [LARGE SCALE GENOMIC DNA]</scope>
    <source>
        <strain evidence="2 5">LPB0072</strain>
    </source>
</reference>
<evidence type="ECO:0000313" key="3">
    <source>
        <dbReference type="EMBL" id="OAD43911.1"/>
    </source>
</evidence>